<dbReference type="Gene3D" id="2.40.110.10">
    <property type="entry name" value="Butyryl-CoA Dehydrogenase, subunit A, domain 2"/>
    <property type="match status" value="1"/>
</dbReference>
<dbReference type="InterPro" id="IPR006091">
    <property type="entry name" value="Acyl-CoA_Oxase/DH_mid-dom"/>
</dbReference>
<dbReference type="InterPro" id="IPR009100">
    <property type="entry name" value="AcylCoA_DH/oxidase_NM_dom_sf"/>
</dbReference>
<dbReference type="PANTHER" id="PTHR43884:SF35">
    <property type="entry name" value="DEHYDROGENASE, MITOCHONDRIAL, PUTATIVE-RELATED"/>
    <property type="match status" value="1"/>
</dbReference>
<dbReference type="Gene3D" id="1.20.140.10">
    <property type="entry name" value="Butyryl-CoA Dehydrogenase, subunit A, domain 3"/>
    <property type="match status" value="2"/>
</dbReference>
<dbReference type="OrthoDB" id="2588832at2759"/>
<dbReference type="Pfam" id="PF21343">
    <property type="entry name" value="ACAD9-ACADV_C"/>
    <property type="match status" value="1"/>
</dbReference>
<feature type="domain" description="Acyl-CoA oxidase/dehydrogenase middle" evidence="6">
    <location>
        <begin position="181"/>
        <end position="260"/>
    </location>
</feature>
<dbReference type="Proteomes" id="UP000051952">
    <property type="component" value="Unassembled WGS sequence"/>
</dbReference>
<dbReference type="GO" id="GO:0008470">
    <property type="term" value="F:3-methylbutanoyl-CoA dehydrogenase activity"/>
    <property type="evidence" value="ECO:0007669"/>
    <property type="project" value="TreeGrafter"/>
</dbReference>
<evidence type="ECO:0000259" key="6">
    <source>
        <dbReference type="Pfam" id="PF02770"/>
    </source>
</evidence>
<feature type="domain" description="ACAD9/ACADV-like C-terminal" evidence="8">
    <location>
        <begin position="484"/>
        <end position="590"/>
    </location>
</feature>
<sequence length="641" mass="67406">MRGSSALPRASSLLRCQSASNSQQCGVVFTSLVMQRQHCSAAAAAAAPSSSLAAGFFKVKIHPKEMFPFPTRSFAAEEGDNLETIVRNVQEKQLSTTLKDVVEWGAAGSPIATEYGGLQLSETAHSVSLEELARHAPSAAFLSLLQHGAPCAYLLKSFASNSVRARYLGGMSDASMKMSWAVQEPHAGDDVSMNLAVAKAHEDGSYTITGTKLVAFASDATHFLVMARAPSQTTGTDGAPVTLEKATFFIVERSAKGVSVVVGPSSSDRCLVSFEGALAHDIVGVVGEGHVQYMVTLHSTHHLASAAIVGVLKRMYSIALTAVREDVAAAAATAGSPAPTTTATLLPALVSSSAVEIFGLESALYALTANLDVPVGDSLIEATISAALIARSAQSISSRLSTALQYRSSAENTAMTTAVNDLNRLLALTETPEFLYSVAACCGTEDFGLYFQKASTLETMQLRAMRGLGFRDSLPNSIGSTWPEAKRIEDAVLKFGAAVEHVFIRQNVRLRHSSLTLNRIGEAAALLYASVAAVSRVQLLEKKGVAGVSKKMATQFITYAMTRVEELCDECRNSGKTADEAFKRIALECAEIATRLAGGVPEAVPEPVPEARAPEATVVAAATETKPTTSESVAAPSAPKV</sequence>
<dbReference type="GO" id="GO:0050660">
    <property type="term" value="F:flavin adenine dinucleotide binding"/>
    <property type="evidence" value="ECO:0007669"/>
    <property type="project" value="InterPro"/>
</dbReference>
<keyword evidence="10" id="KW-1185">Reference proteome</keyword>
<accession>A0A0S4JAW1</accession>
<protein>
    <submittedName>
        <fullName evidence="9">Acyl-CoA dehydrogenase, mitochondrial, putative</fullName>
    </submittedName>
</protein>
<dbReference type="Gene3D" id="1.10.540.10">
    <property type="entry name" value="Acyl-CoA dehydrogenase/oxidase, N-terminal domain"/>
    <property type="match status" value="1"/>
</dbReference>
<evidence type="ECO:0000256" key="1">
    <source>
        <dbReference type="ARBA" id="ARBA00004173"/>
    </source>
</evidence>
<keyword evidence="2" id="KW-0809">Transit peptide</keyword>
<dbReference type="GO" id="GO:0005739">
    <property type="term" value="C:mitochondrion"/>
    <property type="evidence" value="ECO:0007669"/>
    <property type="project" value="UniProtKB-SubCell"/>
</dbReference>
<evidence type="ECO:0000256" key="2">
    <source>
        <dbReference type="ARBA" id="ARBA00022946"/>
    </source>
</evidence>
<dbReference type="InterPro" id="IPR037069">
    <property type="entry name" value="AcylCoA_DH/ox_N_sf"/>
</dbReference>
<evidence type="ECO:0000259" key="8">
    <source>
        <dbReference type="Pfam" id="PF21343"/>
    </source>
</evidence>
<dbReference type="InterPro" id="IPR013786">
    <property type="entry name" value="AcylCoA_DH/ox_N"/>
</dbReference>
<feature type="domain" description="Acyl-CoA dehydrogenase/oxidase N-terminal" evidence="7">
    <location>
        <begin position="71"/>
        <end position="172"/>
    </location>
</feature>
<keyword evidence="3" id="KW-0560">Oxidoreductase</keyword>
<comment type="subcellular location">
    <subcellularLocation>
        <location evidence="1">Mitochondrion</location>
    </subcellularLocation>
</comment>
<dbReference type="PANTHER" id="PTHR43884">
    <property type="entry name" value="ACYL-COA DEHYDROGENASE"/>
    <property type="match status" value="1"/>
</dbReference>
<dbReference type="InterPro" id="IPR049448">
    <property type="entry name" value="ACAD9/ACADV-like_C"/>
</dbReference>
<keyword evidence="4" id="KW-0496">Mitochondrion</keyword>
<evidence type="ECO:0000256" key="5">
    <source>
        <dbReference type="SAM" id="MobiDB-lite"/>
    </source>
</evidence>
<evidence type="ECO:0000313" key="9">
    <source>
        <dbReference type="EMBL" id="CUG87081.1"/>
    </source>
</evidence>
<dbReference type="Pfam" id="PF02771">
    <property type="entry name" value="Acyl-CoA_dh_N"/>
    <property type="match status" value="1"/>
</dbReference>
<dbReference type="VEuPathDB" id="TriTrypDB:BSAL_08235"/>
<dbReference type="InterPro" id="IPR046373">
    <property type="entry name" value="Acyl-CoA_Oxase/DH_mid-dom_sf"/>
</dbReference>
<evidence type="ECO:0000259" key="7">
    <source>
        <dbReference type="Pfam" id="PF02771"/>
    </source>
</evidence>
<feature type="region of interest" description="Disordered" evidence="5">
    <location>
        <begin position="621"/>
        <end position="641"/>
    </location>
</feature>
<evidence type="ECO:0000313" key="10">
    <source>
        <dbReference type="Proteomes" id="UP000051952"/>
    </source>
</evidence>
<evidence type="ECO:0000256" key="4">
    <source>
        <dbReference type="ARBA" id="ARBA00023128"/>
    </source>
</evidence>
<dbReference type="EMBL" id="CYKH01001431">
    <property type="protein sequence ID" value="CUG87081.1"/>
    <property type="molecule type" value="Genomic_DNA"/>
</dbReference>
<dbReference type="SUPFAM" id="SSF56645">
    <property type="entry name" value="Acyl-CoA dehydrogenase NM domain-like"/>
    <property type="match status" value="1"/>
</dbReference>
<dbReference type="OMA" id="CGVEDYG"/>
<dbReference type="GO" id="GO:0006552">
    <property type="term" value="P:L-leucine catabolic process"/>
    <property type="evidence" value="ECO:0007669"/>
    <property type="project" value="TreeGrafter"/>
</dbReference>
<dbReference type="Pfam" id="PF02770">
    <property type="entry name" value="Acyl-CoA_dh_M"/>
    <property type="match status" value="1"/>
</dbReference>
<name>A0A0S4JAW1_BODSA</name>
<proteinExistence type="predicted"/>
<reference evidence="10" key="1">
    <citation type="submission" date="2015-09" db="EMBL/GenBank/DDBJ databases">
        <authorList>
            <consortium name="Pathogen Informatics"/>
        </authorList>
    </citation>
    <scope>NUCLEOTIDE SEQUENCE [LARGE SCALE GENOMIC DNA]</scope>
    <source>
        <strain evidence="10">Lake Konstanz</strain>
    </source>
</reference>
<dbReference type="AlphaFoldDB" id="A0A0S4JAW1"/>
<organism evidence="9 10">
    <name type="scientific">Bodo saltans</name>
    <name type="common">Flagellated protozoan</name>
    <dbReference type="NCBI Taxonomy" id="75058"/>
    <lineage>
        <taxon>Eukaryota</taxon>
        <taxon>Discoba</taxon>
        <taxon>Euglenozoa</taxon>
        <taxon>Kinetoplastea</taxon>
        <taxon>Metakinetoplastina</taxon>
        <taxon>Eubodonida</taxon>
        <taxon>Bodonidae</taxon>
        <taxon>Bodo</taxon>
    </lineage>
</organism>
<evidence type="ECO:0000256" key="3">
    <source>
        <dbReference type="ARBA" id="ARBA00023002"/>
    </source>
</evidence>
<gene>
    <name evidence="9" type="ORF">BSAL_08235</name>
</gene>